<evidence type="ECO:0000313" key="5">
    <source>
        <dbReference type="Proteomes" id="UP000044841"/>
    </source>
</evidence>
<dbReference type="GO" id="GO:0043531">
    <property type="term" value="F:ADP binding"/>
    <property type="evidence" value="ECO:0007669"/>
    <property type="project" value="InterPro"/>
</dbReference>
<dbReference type="PRINTS" id="PR00381">
    <property type="entry name" value="KINESINLIGHT"/>
</dbReference>
<dbReference type="InterPro" id="IPR016035">
    <property type="entry name" value="Acyl_Trfase/lysoPLipase"/>
</dbReference>
<dbReference type="AlphaFoldDB" id="A0A0K6GH82"/>
<evidence type="ECO:0000259" key="3">
    <source>
        <dbReference type="PROSITE" id="PS51635"/>
    </source>
</evidence>
<keyword evidence="1" id="KW-0443">Lipid metabolism</keyword>
<dbReference type="PANTHER" id="PTHR46082:SF11">
    <property type="entry name" value="AAA+ ATPASE DOMAIN-CONTAINING PROTEIN-RELATED"/>
    <property type="match status" value="1"/>
</dbReference>
<protein>
    <submittedName>
        <fullName evidence="4">Nephrocystin-3 [Xenopus laevis]</fullName>
    </submittedName>
</protein>
<dbReference type="Gene3D" id="3.40.50.300">
    <property type="entry name" value="P-loop containing nucleotide triphosphate hydrolases"/>
    <property type="match status" value="1"/>
</dbReference>
<dbReference type="InterPro" id="IPR011990">
    <property type="entry name" value="TPR-like_helical_dom_sf"/>
</dbReference>
<evidence type="ECO:0000256" key="1">
    <source>
        <dbReference type="ARBA" id="ARBA00023098"/>
    </source>
</evidence>
<feature type="domain" description="PNPLA" evidence="3">
    <location>
        <begin position="14"/>
        <end position="215"/>
    </location>
</feature>
<dbReference type="PANTHER" id="PTHR46082">
    <property type="entry name" value="ATP/GTP-BINDING PROTEIN-RELATED"/>
    <property type="match status" value="1"/>
</dbReference>
<dbReference type="Pfam" id="PF01734">
    <property type="entry name" value="Patatin"/>
    <property type="match status" value="1"/>
</dbReference>
<dbReference type="Pfam" id="PF13424">
    <property type="entry name" value="TPR_12"/>
    <property type="match status" value="4"/>
</dbReference>
<dbReference type="Pfam" id="PF13374">
    <property type="entry name" value="TPR_10"/>
    <property type="match status" value="2"/>
</dbReference>
<dbReference type="InterPro" id="IPR019734">
    <property type="entry name" value="TPR_rpt"/>
</dbReference>
<dbReference type="Gene3D" id="3.40.1090.10">
    <property type="entry name" value="Cytosolic phospholipase A2 catalytic domain"/>
    <property type="match status" value="1"/>
</dbReference>
<dbReference type="PROSITE" id="PS51635">
    <property type="entry name" value="PNPLA"/>
    <property type="match status" value="1"/>
</dbReference>
<dbReference type="EMBL" id="CYGV01001867">
    <property type="protein sequence ID" value="CUA77734.1"/>
    <property type="molecule type" value="Genomic_DNA"/>
</dbReference>
<keyword evidence="5" id="KW-1185">Reference proteome</keyword>
<dbReference type="SUPFAM" id="SSF52540">
    <property type="entry name" value="P-loop containing nucleoside triphosphate hydrolases"/>
    <property type="match status" value="1"/>
</dbReference>
<dbReference type="InterPro" id="IPR053137">
    <property type="entry name" value="NLR-like"/>
</dbReference>
<dbReference type="SMART" id="SM00028">
    <property type="entry name" value="TPR"/>
    <property type="match status" value="8"/>
</dbReference>
<comment type="caution">
    <text evidence="2">Lacks conserved residue(s) required for the propagation of feature annotation.</text>
</comment>
<proteinExistence type="predicted"/>
<dbReference type="Gene3D" id="1.25.40.10">
    <property type="entry name" value="Tetratricopeptide repeat domain"/>
    <property type="match status" value="3"/>
</dbReference>
<accession>A0A0K6GH82</accession>
<dbReference type="Pfam" id="PF00931">
    <property type="entry name" value="NB-ARC"/>
    <property type="match status" value="1"/>
</dbReference>
<dbReference type="SUPFAM" id="SSF48452">
    <property type="entry name" value="TPR-like"/>
    <property type="match status" value="4"/>
</dbReference>
<evidence type="ECO:0000313" key="4">
    <source>
        <dbReference type="EMBL" id="CUA77734.1"/>
    </source>
</evidence>
<dbReference type="InterPro" id="IPR002182">
    <property type="entry name" value="NB-ARC"/>
</dbReference>
<dbReference type="SUPFAM" id="SSF52151">
    <property type="entry name" value="FabD/lysophospholipase-like"/>
    <property type="match status" value="1"/>
</dbReference>
<name>A0A0K6GH82_9AGAM</name>
<sequence length="1269" mass="142850">MEENQGASKGLNILCIDGGGVRGLSSLIILQEIIGRAANATEREKVYPHEYFDVIAGTGTGGISACMLGRLRMPIEKAIAEYAKFTKEVFQDTKLGGTTMYKTTKLQDALKTMIREATGHEEETMNEREGLEGCRTQVLIVFAMARHNLNAGLPVLFRSYRVTSNPGPECTIREALHATIAHPDLFKSIDIVNSSVPQSFVGGELGCSNPMAHVLFEANRIYPDRQVASIISIGAGHTRTIQVPNPSRWYRTQHVVLMKDMATDSERVTEEMAARFEGTGNVYFRFSVDQGMQNMKDGSWEKLGEAIQHTKAYLQKGETRKKLEAVVRASTERRGVMSTAHAAGNMSHARDVTKQFTGFKRCPAPTKFYTGREDEVAQLITCMTGGQNKLRVCVIYGLGGTGKTQMALSAIERTWDNWGHVIYLDASSAQAIEKALDEFGKAKMIGQDYKDMIGWLESCGERWLMVFDNADTPTTNIEQYIPARGQRGSVIITTRLPDLANLASAPECVCHISSMRPADGMALLLKIICSRNQQISDDDMKAAEELVQDFGCLALAIVHAGAYIAHSPGMTVTAYRSLFLSQRQRMLDEYSELPDPAKLDKRGDTVYTTWKMCYEQLMPESRTLLWLMAYLHYDGISVDIFKRASQHMDSKAYPLPLTDLESQAQSYVKQYLSTYIDSEGNWDSIRFARATSDLTAYSLIEYDPMNLAYRVHVLVHDWAKTVISQTPELATECVATLLSFSVDEQYDTESLAYKRQLRLRVTTALRYNPDTATNHSYYFKEIYRQTGQWSQMMKLMEQQVMAFQQALGDDDPVTWDARSNLASTYSELGRWNEALDLQTQVMDAHKRLNGDEHPDTLRSMGNLATTYSYLGRYSKAEQLGVQILDTSRRVLGGEHLDTLGCMNNLASTYSDLCRHNEAEQLHVQVFDVRKRLLGENHPDTLESMHNLVLSYSNRGQYDEAKRLQLHVLNAQKQVLGANHPHTLISMTTLAVTHSCLGQHNEAERLYTQVLDAQRQLLGKDHPDTLISMNNLALSYSDLGQYNEAEQLHTQVLNRRKQVLGEEHLDTFSSMNNLANAYSRLGRHNEAEQLHIQVFNGHKQALGEDHSDTLASMSNLASTYSHLGRPEKAKQLQAQLLGAYKQLLGETHPYTLVCMSNLASTYSDLGRHNGAEQLKVQVLSAREQILGEDHPSTLTSVYNLALTRSDLGQWDEAEELFLKAFSLAEKTLGDQHPDTQLYRSGLEWLQYQRKRRLHNHHRSSLSLSRFLKLF</sequence>
<gene>
    <name evidence="4" type="ORF">RSOLAG22IIIB_06750</name>
</gene>
<dbReference type="GO" id="GO:0046486">
    <property type="term" value="P:glycerolipid metabolic process"/>
    <property type="evidence" value="ECO:0007669"/>
    <property type="project" value="UniProtKB-ARBA"/>
</dbReference>
<dbReference type="Proteomes" id="UP000044841">
    <property type="component" value="Unassembled WGS sequence"/>
</dbReference>
<reference evidence="4 5" key="1">
    <citation type="submission" date="2015-07" db="EMBL/GenBank/DDBJ databases">
        <authorList>
            <person name="Noorani M."/>
        </authorList>
    </citation>
    <scope>NUCLEOTIDE SEQUENCE [LARGE SCALE GENOMIC DNA]</scope>
    <source>
        <strain evidence="4">BBA 69670</strain>
    </source>
</reference>
<evidence type="ECO:0000256" key="2">
    <source>
        <dbReference type="PROSITE-ProRule" id="PRU01161"/>
    </source>
</evidence>
<feature type="short sequence motif" description="GXGXXG" evidence="2">
    <location>
        <begin position="18"/>
        <end position="23"/>
    </location>
</feature>
<dbReference type="InterPro" id="IPR002641">
    <property type="entry name" value="PNPLA_dom"/>
</dbReference>
<dbReference type="InterPro" id="IPR027417">
    <property type="entry name" value="P-loop_NTPase"/>
</dbReference>
<organism evidence="4 5">
    <name type="scientific">Rhizoctonia solani</name>
    <dbReference type="NCBI Taxonomy" id="456999"/>
    <lineage>
        <taxon>Eukaryota</taxon>
        <taxon>Fungi</taxon>
        <taxon>Dikarya</taxon>
        <taxon>Basidiomycota</taxon>
        <taxon>Agaricomycotina</taxon>
        <taxon>Agaricomycetes</taxon>
        <taxon>Cantharellales</taxon>
        <taxon>Ceratobasidiaceae</taxon>
        <taxon>Rhizoctonia</taxon>
    </lineage>
</organism>